<gene>
    <name evidence="1" type="ORF">ANCCAN_16473</name>
</gene>
<dbReference type="Proteomes" id="UP000252519">
    <property type="component" value="Unassembled WGS sequence"/>
</dbReference>
<dbReference type="GO" id="GO:0005975">
    <property type="term" value="P:carbohydrate metabolic process"/>
    <property type="evidence" value="ECO:0007669"/>
    <property type="project" value="InterPro"/>
</dbReference>
<dbReference type="Gene3D" id="2.70.98.30">
    <property type="entry name" value="Golgi alpha-mannosidase II, domain 4"/>
    <property type="match status" value="1"/>
</dbReference>
<dbReference type="STRING" id="29170.A0A368FZK8"/>
<dbReference type="GO" id="GO:0030246">
    <property type="term" value="F:carbohydrate binding"/>
    <property type="evidence" value="ECO:0007669"/>
    <property type="project" value="InterPro"/>
</dbReference>
<dbReference type="AlphaFoldDB" id="A0A368FZK8"/>
<name>A0A368FZK8_ANCCA</name>
<evidence type="ECO:0008006" key="3">
    <source>
        <dbReference type="Google" id="ProtNLM"/>
    </source>
</evidence>
<keyword evidence="2" id="KW-1185">Reference proteome</keyword>
<dbReference type="GO" id="GO:0003824">
    <property type="term" value="F:catalytic activity"/>
    <property type="evidence" value="ECO:0007669"/>
    <property type="project" value="InterPro"/>
</dbReference>
<dbReference type="OrthoDB" id="10379817at2759"/>
<accession>A0A368FZK8</accession>
<evidence type="ECO:0000313" key="2">
    <source>
        <dbReference type="Proteomes" id="UP000252519"/>
    </source>
</evidence>
<dbReference type="SUPFAM" id="SSF74650">
    <property type="entry name" value="Galactose mutarotase-like"/>
    <property type="match status" value="1"/>
</dbReference>
<reference evidence="1 2" key="1">
    <citation type="submission" date="2014-10" db="EMBL/GenBank/DDBJ databases">
        <title>Draft genome of the hookworm Ancylostoma caninum.</title>
        <authorList>
            <person name="Mitreva M."/>
        </authorList>
    </citation>
    <scope>NUCLEOTIDE SEQUENCE [LARGE SCALE GENOMIC DNA]</scope>
    <source>
        <strain evidence="1 2">Baltimore</strain>
    </source>
</reference>
<evidence type="ECO:0000313" key="1">
    <source>
        <dbReference type="EMBL" id="RCN37624.1"/>
    </source>
</evidence>
<sequence>MVSANFYQYEPALGGAYIMRVNAPPKPHTTESTMHFIARGPVQQKAHLFLPNIYEDITVKNLRGSFGQQVYLLLRVDITGTTNTELSMRLETSLQNLKFYGDGAGMQVTCLHYYDFTNVAQE</sequence>
<proteinExistence type="predicted"/>
<organism evidence="1 2">
    <name type="scientific">Ancylostoma caninum</name>
    <name type="common">Dog hookworm</name>
    <dbReference type="NCBI Taxonomy" id="29170"/>
    <lineage>
        <taxon>Eukaryota</taxon>
        <taxon>Metazoa</taxon>
        <taxon>Ecdysozoa</taxon>
        <taxon>Nematoda</taxon>
        <taxon>Chromadorea</taxon>
        <taxon>Rhabditida</taxon>
        <taxon>Rhabditina</taxon>
        <taxon>Rhabditomorpha</taxon>
        <taxon>Strongyloidea</taxon>
        <taxon>Ancylostomatidae</taxon>
        <taxon>Ancylostomatinae</taxon>
        <taxon>Ancylostoma</taxon>
    </lineage>
</organism>
<protein>
    <recommendedName>
        <fullName evidence="3">Glycosyl hydrolase family 38 C-terminal domain-containing protein</fullName>
    </recommendedName>
</protein>
<dbReference type="EMBL" id="JOJR01000455">
    <property type="protein sequence ID" value="RCN37624.1"/>
    <property type="molecule type" value="Genomic_DNA"/>
</dbReference>
<comment type="caution">
    <text evidence="1">The sequence shown here is derived from an EMBL/GenBank/DDBJ whole genome shotgun (WGS) entry which is preliminary data.</text>
</comment>
<dbReference type="InterPro" id="IPR011013">
    <property type="entry name" value="Gal_mutarotase_sf_dom"/>
</dbReference>